<dbReference type="AlphaFoldDB" id="A0A9W4SVB0"/>
<gene>
    <name evidence="2" type="ORF">FWILDA_LOCUS10793</name>
</gene>
<feature type="compositionally biased region" description="Basic and acidic residues" evidence="1">
    <location>
        <begin position="58"/>
        <end position="75"/>
    </location>
</feature>
<evidence type="ECO:0000313" key="2">
    <source>
        <dbReference type="EMBL" id="CAI2182869.1"/>
    </source>
</evidence>
<reference evidence="2" key="1">
    <citation type="submission" date="2022-08" db="EMBL/GenBank/DDBJ databases">
        <authorList>
            <person name="Kallberg Y."/>
            <person name="Tangrot J."/>
            <person name="Rosling A."/>
        </authorList>
    </citation>
    <scope>NUCLEOTIDE SEQUENCE</scope>
    <source>
        <strain evidence="2">Wild A</strain>
    </source>
</reference>
<protein>
    <submittedName>
        <fullName evidence="2">13491_t:CDS:1</fullName>
    </submittedName>
</protein>
<accession>A0A9W4SVB0</accession>
<evidence type="ECO:0000313" key="3">
    <source>
        <dbReference type="Proteomes" id="UP001153678"/>
    </source>
</evidence>
<proteinExistence type="predicted"/>
<keyword evidence="3" id="KW-1185">Reference proteome</keyword>
<name>A0A9W4SVB0_9GLOM</name>
<comment type="caution">
    <text evidence="2">The sequence shown here is derived from an EMBL/GenBank/DDBJ whole genome shotgun (WGS) entry which is preliminary data.</text>
</comment>
<feature type="compositionally biased region" description="Low complexity" evidence="1">
    <location>
        <begin position="46"/>
        <end position="56"/>
    </location>
</feature>
<feature type="region of interest" description="Disordered" evidence="1">
    <location>
        <begin position="46"/>
        <end position="75"/>
    </location>
</feature>
<dbReference type="EMBL" id="CAMKVN010002859">
    <property type="protein sequence ID" value="CAI2182869.1"/>
    <property type="molecule type" value="Genomic_DNA"/>
</dbReference>
<sequence>MSTYLEGIKLIDEAILLIREYEDKLSKYEKYTLVNDFDNSIIFGSNNSDNFFTNNESNEEKSSLELEKLRKPLNP</sequence>
<dbReference type="Proteomes" id="UP001153678">
    <property type="component" value="Unassembled WGS sequence"/>
</dbReference>
<evidence type="ECO:0000256" key="1">
    <source>
        <dbReference type="SAM" id="MobiDB-lite"/>
    </source>
</evidence>
<organism evidence="2 3">
    <name type="scientific">Funneliformis geosporum</name>
    <dbReference type="NCBI Taxonomy" id="1117311"/>
    <lineage>
        <taxon>Eukaryota</taxon>
        <taxon>Fungi</taxon>
        <taxon>Fungi incertae sedis</taxon>
        <taxon>Mucoromycota</taxon>
        <taxon>Glomeromycotina</taxon>
        <taxon>Glomeromycetes</taxon>
        <taxon>Glomerales</taxon>
        <taxon>Glomeraceae</taxon>
        <taxon>Funneliformis</taxon>
    </lineage>
</organism>